<protein>
    <submittedName>
        <fullName evidence="9">Carbohydrate ABC transporter permease</fullName>
    </submittedName>
</protein>
<dbReference type="InterPro" id="IPR000515">
    <property type="entry name" value="MetI-like"/>
</dbReference>
<comment type="caution">
    <text evidence="9">The sequence shown here is derived from an EMBL/GenBank/DDBJ whole genome shotgun (WGS) entry which is preliminary data.</text>
</comment>
<feature type="transmembrane region" description="Helical" evidence="7">
    <location>
        <begin position="136"/>
        <end position="158"/>
    </location>
</feature>
<keyword evidence="5 7" id="KW-1133">Transmembrane helix</keyword>
<feature type="transmembrane region" description="Helical" evidence="7">
    <location>
        <begin position="102"/>
        <end position="124"/>
    </location>
</feature>
<dbReference type="SUPFAM" id="SSF161098">
    <property type="entry name" value="MetI-like"/>
    <property type="match status" value="1"/>
</dbReference>
<comment type="similarity">
    <text evidence="7">Belongs to the binding-protein-dependent transport system permease family.</text>
</comment>
<keyword evidence="2 7" id="KW-0813">Transport</keyword>
<dbReference type="Pfam" id="PF00528">
    <property type="entry name" value="BPD_transp_1"/>
    <property type="match status" value="1"/>
</dbReference>
<keyword evidence="4 7" id="KW-0812">Transmembrane</keyword>
<dbReference type="AlphaFoldDB" id="A0A7X0ST82"/>
<evidence type="ECO:0000256" key="5">
    <source>
        <dbReference type="ARBA" id="ARBA00022989"/>
    </source>
</evidence>
<dbReference type="EMBL" id="JACJVO010000052">
    <property type="protein sequence ID" value="MBB6735673.1"/>
    <property type="molecule type" value="Genomic_DNA"/>
</dbReference>
<keyword evidence="6 7" id="KW-0472">Membrane</keyword>
<dbReference type="GO" id="GO:0055085">
    <property type="term" value="P:transmembrane transport"/>
    <property type="evidence" value="ECO:0007669"/>
    <property type="project" value="InterPro"/>
</dbReference>
<evidence type="ECO:0000313" key="10">
    <source>
        <dbReference type="Proteomes" id="UP000564644"/>
    </source>
</evidence>
<comment type="subcellular location">
    <subcellularLocation>
        <location evidence="1 7">Cell membrane</location>
        <topology evidence="1 7">Multi-pass membrane protein</topology>
    </subcellularLocation>
</comment>
<dbReference type="Gene3D" id="1.10.3720.10">
    <property type="entry name" value="MetI-like"/>
    <property type="match status" value="1"/>
</dbReference>
<dbReference type="GO" id="GO:0005886">
    <property type="term" value="C:plasma membrane"/>
    <property type="evidence" value="ECO:0007669"/>
    <property type="project" value="UniProtKB-SubCell"/>
</dbReference>
<evidence type="ECO:0000256" key="3">
    <source>
        <dbReference type="ARBA" id="ARBA00022475"/>
    </source>
</evidence>
<feature type="transmembrane region" description="Helical" evidence="7">
    <location>
        <begin position="179"/>
        <end position="201"/>
    </location>
</feature>
<reference evidence="9 10" key="1">
    <citation type="submission" date="2020-08" db="EMBL/GenBank/DDBJ databases">
        <title>Cohnella phylogeny.</title>
        <authorList>
            <person name="Dunlap C."/>
        </authorList>
    </citation>
    <scope>NUCLEOTIDE SEQUENCE [LARGE SCALE GENOMIC DNA]</scope>
    <source>
        <strain evidence="9 10">CBP 2801</strain>
    </source>
</reference>
<feature type="transmembrane region" description="Helical" evidence="7">
    <location>
        <begin position="7"/>
        <end position="26"/>
    </location>
</feature>
<evidence type="ECO:0000256" key="7">
    <source>
        <dbReference type="RuleBase" id="RU363032"/>
    </source>
</evidence>
<evidence type="ECO:0000313" key="9">
    <source>
        <dbReference type="EMBL" id="MBB6735673.1"/>
    </source>
</evidence>
<dbReference type="RefSeq" id="WP_185133325.1">
    <property type="nucleotide sequence ID" value="NZ_JACJVO010000052.1"/>
</dbReference>
<organism evidence="9 10">
    <name type="scientific">Cohnella zeiphila</name>
    <dbReference type="NCBI Taxonomy" id="2761120"/>
    <lineage>
        <taxon>Bacteria</taxon>
        <taxon>Bacillati</taxon>
        <taxon>Bacillota</taxon>
        <taxon>Bacilli</taxon>
        <taxon>Bacillales</taxon>
        <taxon>Paenibacillaceae</taxon>
        <taxon>Cohnella</taxon>
    </lineage>
</organism>
<gene>
    <name evidence="9" type="ORF">H7C18_32655</name>
</gene>
<evidence type="ECO:0000259" key="8">
    <source>
        <dbReference type="PROSITE" id="PS50928"/>
    </source>
</evidence>
<evidence type="ECO:0000256" key="4">
    <source>
        <dbReference type="ARBA" id="ARBA00022692"/>
    </source>
</evidence>
<dbReference type="CDD" id="cd06261">
    <property type="entry name" value="TM_PBP2"/>
    <property type="match status" value="1"/>
</dbReference>
<evidence type="ECO:0000256" key="2">
    <source>
        <dbReference type="ARBA" id="ARBA00022448"/>
    </source>
</evidence>
<evidence type="ECO:0000256" key="1">
    <source>
        <dbReference type="ARBA" id="ARBA00004651"/>
    </source>
</evidence>
<dbReference type="Proteomes" id="UP000564644">
    <property type="component" value="Unassembled WGS sequence"/>
</dbReference>
<accession>A0A7X0ST82</accession>
<dbReference type="PANTHER" id="PTHR43744">
    <property type="entry name" value="ABC TRANSPORTER PERMEASE PROTEIN MG189-RELATED-RELATED"/>
    <property type="match status" value="1"/>
</dbReference>
<dbReference type="PROSITE" id="PS50928">
    <property type="entry name" value="ABC_TM1"/>
    <property type="match status" value="1"/>
</dbReference>
<evidence type="ECO:0000256" key="6">
    <source>
        <dbReference type="ARBA" id="ARBA00023136"/>
    </source>
</evidence>
<feature type="transmembrane region" description="Helical" evidence="7">
    <location>
        <begin position="240"/>
        <end position="258"/>
    </location>
</feature>
<dbReference type="PANTHER" id="PTHR43744:SF12">
    <property type="entry name" value="ABC TRANSPORTER PERMEASE PROTEIN MG189-RELATED"/>
    <property type="match status" value="1"/>
</dbReference>
<name>A0A7X0ST82_9BACL</name>
<keyword evidence="3" id="KW-1003">Cell membrane</keyword>
<feature type="transmembrane region" description="Helical" evidence="7">
    <location>
        <begin position="66"/>
        <end position="90"/>
    </location>
</feature>
<proteinExistence type="inferred from homology"/>
<dbReference type="InterPro" id="IPR035906">
    <property type="entry name" value="MetI-like_sf"/>
</dbReference>
<sequence length="273" mass="30707">MIKPVKHVILAVYAVICLYPFLWMIGTALKTSQDALANPQSPLPKGGSLHWSVFGDVWNKLNFYRFFLNSAAVSLFVIFGVILIYTLMAFSFAKFRFRGKKAIYYTFIALLLVPGVTTLIPLYINMTNLGLDNTYVGIILPMINGAAPFSIFLFTSYFRTIPHELYESAVLDGCGNFKIYYRIFLPLALPALGTIAILNLIGSWNNVLWPMIIVNDQHMFTLPMGLMYLDSSSFKKWNELMAGALITIVPILATFPFMQKTYVKGMTVGSVKM</sequence>
<feature type="domain" description="ABC transmembrane type-1" evidence="8">
    <location>
        <begin position="67"/>
        <end position="258"/>
    </location>
</feature>
<keyword evidence="10" id="KW-1185">Reference proteome</keyword>